<dbReference type="KEGG" id="rsin:B6N60_03501"/>
<dbReference type="InterPro" id="IPR006439">
    <property type="entry name" value="HAD-SF_hydro_IA"/>
</dbReference>
<organism evidence="1 2">
    <name type="scientific">Richelia sinica FACHB-800</name>
    <dbReference type="NCBI Taxonomy" id="1357546"/>
    <lineage>
        <taxon>Bacteria</taxon>
        <taxon>Bacillati</taxon>
        <taxon>Cyanobacteriota</taxon>
        <taxon>Cyanophyceae</taxon>
        <taxon>Nostocales</taxon>
        <taxon>Nostocaceae</taxon>
        <taxon>Richelia</taxon>
    </lineage>
</organism>
<dbReference type="NCBIfam" id="TIGR01548">
    <property type="entry name" value="HAD-SF-IA-hyp1"/>
    <property type="match status" value="1"/>
</dbReference>
<keyword evidence="1" id="KW-0378">Hydrolase</keyword>
<sequence length="252" mass="28334">MFDIDGVIRDVSGSYRRAIADTVEHFTAQAYRPTPSDIDKLKSEGLWNNDWEASQELIYRHFESQGQTREQLQLEYQAIVAFFQSRYRGTDPENWNGYICNEPLLVTPSYFEELTQAGIGWGFFSGATRASANYVLIKRLGLQSPILIAMEDAPGKPDPTGLFATINIIENSNHPKSTVFYVGDTVADMYTVQKARDLDNSRTWVGVGVIPPHIQVTANQRDIYAEKLIQAGAKVVFNNVQELNSHNILALI</sequence>
<evidence type="ECO:0000313" key="1">
    <source>
        <dbReference type="EMBL" id="QXE24792.1"/>
    </source>
</evidence>
<dbReference type="InterPro" id="IPR006438">
    <property type="entry name" value="HAD-SF_TIGR01548"/>
</dbReference>
<reference evidence="1" key="1">
    <citation type="submission" date="2017-04" db="EMBL/GenBank/DDBJ databases">
        <title>Genome deletions in a multicellular cyanobacterial endosymbiont for morphological adaptation in marine diatoms.</title>
        <authorList>
            <person name="Wang Y."/>
            <person name="Gao H."/>
            <person name="Li R."/>
            <person name="Xu X."/>
        </authorList>
    </citation>
    <scope>NUCLEOTIDE SEQUENCE</scope>
    <source>
        <strain evidence="1">FACHB 800</strain>
    </source>
</reference>
<dbReference type="AlphaFoldDB" id="A0A975Y613"/>
<dbReference type="GO" id="GO:0016787">
    <property type="term" value="F:hydrolase activity"/>
    <property type="evidence" value="ECO:0007669"/>
    <property type="project" value="UniProtKB-KW"/>
</dbReference>
<proteinExistence type="predicted"/>
<dbReference type="EMBL" id="CP021056">
    <property type="protein sequence ID" value="QXE24792.1"/>
    <property type="molecule type" value="Genomic_DNA"/>
</dbReference>
<evidence type="ECO:0000313" key="2">
    <source>
        <dbReference type="Proteomes" id="UP000683511"/>
    </source>
</evidence>
<dbReference type="SUPFAM" id="SSF56784">
    <property type="entry name" value="HAD-like"/>
    <property type="match status" value="1"/>
</dbReference>
<protein>
    <submittedName>
        <fullName evidence="1">HAD superfamily (Subfamily IA) hydrolase, TIGR01548</fullName>
    </submittedName>
</protein>
<dbReference type="NCBIfam" id="TIGR01549">
    <property type="entry name" value="HAD-SF-IA-v1"/>
    <property type="match status" value="1"/>
</dbReference>
<name>A0A975Y613_9NOST</name>
<dbReference type="Proteomes" id="UP000683511">
    <property type="component" value="Chromosome"/>
</dbReference>
<dbReference type="Gene3D" id="3.40.50.1000">
    <property type="entry name" value="HAD superfamily/HAD-like"/>
    <property type="match status" value="1"/>
</dbReference>
<dbReference type="InterPro" id="IPR023214">
    <property type="entry name" value="HAD_sf"/>
</dbReference>
<keyword evidence="2" id="KW-1185">Reference proteome</keyword>
<accession>A0A975Y613</accession>
<dbReference type="InterPro" id="IPR036412">
    <property type="entry name" value="HAD-like_sf"/>
</dbReference>
<dbReference type="Pfam" id="PF00702">
    <property type="entry name" value="Hydrolase"/>
    <property type="match status" value="1"/>
</dbReference>
<gene>
    <name evidence="1" type="ORF">B6N60_03501</name>
</gene>